<dbReference type="InterPro" id="IPR002900">
    <property type="entry name" value="DUF38/FTH_CAE_spp"/>
</dbReference>
<sequence length="316" mass="36958">MPPSLLQMPDVVLSTIFKKVDLYTILVLRKVCVDLRNFIEEHKPESNIDHVIVTVNLESVNLSMPFNIINVTYAKRNNGCYIIGKYRYNQKEMLVENSNFWELFLEDIKIVLKNQKLPIPHFYFIFKETMENDFLQKLDQSLKTWDHPVPIKRLNMGTDNQKEVVTLVSNIDSKLLESIEMSCARSVKMEMNEIVRLEHWKNLKQVEMSNLVTDLPLHYFSGMARVSICRIFVSGEDVALLKEMFPQYPSMIKFHIHAECVNKPQYERILGKSQVGRSVYGGRLDKWLCEIGDDTVQFALFGSMDNWYFSVERISK</sequence>
<gene>
    <name evidence="2" type="ORF">L5515_009285</name>
</gene>
<feature type="domain" description="F-box" evidence="1">
    <location>
        <begin position="2"/>
        <end position="51"/>
    </location>
</feature>
<evidence type="ECO:0000313" key="2">
    <source>
        <dbReference type="EMBL" id="UMM37548.1"/>
    </source>
</evidence>
<evidence type="ECO:0000313" key="3">
    <source>
        <dbReference type="Proteomes" id="UP000829354"/>
    </source>
</evidence>
<proteinExistence type="predicted"/>
<dbReference type="PROSITE" id="PS50181">
    <property type="entry name" value="FBOX"/>
    <property type="match status" value="1"/>
</dbReference>
<dbReference type="InterPro" id="IPR001810">
    <property type="entry name" value="F-box_dom"/>
</dbReference>
<dbReference type="Proteomes" id="UP000829354">
    <property type="component" value="Chromosome V"/>
</dbReference>
<keyword evidence="3" id="KW-1185">Reference proteome</keyword>
<dbReference type="SMART" id="SM00256">
    <property type="entry name" value="FBOX"/>
    <property type="match status" value="1"/>
</dbReference>
<name>A0AAE9F355_CAEBR</name>
<dbReference type="Pfam" id="PF00646">
    <property type="entry name" value="F-box"/>
    <property type="match status" value="1"/>
</dbReference>
<reference evidence="2 3" key="1">
    <citation type="submission" date="2022-04" db="EMBL/GenBank/DDBJ databases">
        <title>Chromosome-level reference genomes for two strains of Caenorhabditis briggsae: an improved platform for comparative genomics.</title>
        <authorList>
            <person name="Stevens L."/>
            <person name="Andersen E."/>
        </authorList>
    </citation>
    <scope>NUCLEOTIDE SEQUENCE [LARGE SCALE GENOMIC DNA]</scope>
    <source>
        <strain evidence="2">VX34</strain>
        <tissue evidence="2">Whole-organism</tissue>
    </source>
</reference>
<dbReference type="InterPro" id="IPR040161">
    <property type="entry name" value="FB224"/>
</dbReference>
<accession>A0AAE9F355</accession>
<evidence type="ECO:0000259" key="1">
    <source>
        <dbReference type="PROSITE" id="PS50181"/>
    </source>
</evidence>
<dbReference type="EMBL" id="CP092624">
    <property type="protein sequence ID" value="UMM37548.1"/>
    <property type="molecule type" value="Genomic_DNA"/>
</dbReference>
<dbReference type="Pfam" id="PF01827">
    <property type="entry name" value="FTH"/>
    <property type="match status" value="1"/>
</dbReference>
<organism evidence="2 3">
    <name type="scientific">Caenorhabditis briggsae</name>
    <dbReference type="NCBI Taxonomy" id="6238"/>
    <lineage>
        <taxon>Eukaryota</taxon>
        <taxon>Metazoa</taxon>
        <taxon>Ecdysozoa</taxon>
        <taxon>Nematoda</taxon>
        <taxon>Chromadorea</taxon>
        <taxon>Rhabditida</taxon>
        <taxon>Rhabditina</taxon>
        <taxon>Rhabditomorpha</taxon>
        <taxon>Rhabditoidea</taxon>
        <taxon>Rhabditidae</taxon>
        <taxon>Peloderinae</taxon>
        <taxon>Caenorhabditis</taxon>
    </lineage>
</organism>
<protein>
    <recommendedName>
        <fullName evidence="1">F-box domain-containing protein</fullName>
    </recommendedName>
</protein>
<dbReference type="AlphaFoldDB" id="A0AAE9F355"/>
<dbReference type="PANTHER" id="PTHR23015:SF4">
    <property type="entry name" value="DUF38 DOMAIN-CONTAINING PROTEIN-RELATED"/>
    <property type="match status" value="1"/>
</dbReference>
<dbReference type="PANTHER" id="PTHR23015">
    <property type="entry name" value="UNCHARACTERIZED C.ELEGANS PROTEIN"/>
    <property type="match status" value="1"/>
</dbReference>